<sequence length="446" mass="49418">MLRITKYILPLLFLLVLSQSCRKDYFYNGINDDPSQLKNPTASSLLPGVILQSAYTWGGDASRFPSIFMQQVTGAANQSASANIYNITPDDVDNMWYAGFYGSIMTNIDTLIAVATAAGQLHYAAVGKILMANDLGQVTDFWGDVPYTEAFQGLNNTQPKYDNQAAIYSRLHTLLDEAITDLGKDDGSEFQPGSNDDILFEGDLDMWIKFAHALKAKFYLHTVKVDATAQAKALAQLANGFEAGEAAFVKFVGSSATTTQAPWYQFNTQRADIIFTGYLNTLMKTAKDPRYAVYYDPSDETALGALYGSANSPVYFLSYDEQKFMEAELQFRASNPTAAAAAYNEAVRANLQRTINNTAYLATVSKTAATITLKDIITQKYIALFLSPETWTDWRRTGFPQLTAPDGNVLGGALPRSLYYPSSEIRYNTNTPANTRLTRRIWWDAQ</sequence>
<gene>
    <name evidence="1" type="ORF">FEF09_02340</name>
</gene>
<evidence type="ECO:0000313" key="2">
    <source>
        <dbReference type="Proteomes" id="UP000318815"/>
    </source>
</evidence>
<dbReference type="Proteomes" id="UP000318815">
    <property type="component" value="Unassembled WGS sequence"/>
</dbReference>
<comment type="caution">
    <text evidence="1">The sequence shown here is derived from an EMBL/GenBank/DDBJ whole genome shotgun (WGS) entry which is preliminary data.</text>
</comment>
<dbReference type="EMBL" id="VOHS01000002">
    <property type="protein sequence ID" value="TWW02000.1"/>
    <property type="molecule type" value="Genomic_DNA"/>
</dbReference>
<dbReference type="SUPFAM" id="SSF48452">
    <property type="entry name" value="TPR-like"/>
    <property type="match status" value="1"/>
</dbReference>
<dbReference type="PROSITE" id="PS51257">
    <property type="entry name" value="PROKAR_LIPOPROTEIN"/>
    <property type="match status" value="1"/>
</dbReference>
<reference evidence="1 2" key="1">
    <citation type="submission" date="2019-08" db="EMBL/GenBank/DDBJ databases">
        <title>Whole genome sequencing of chitin degrading bacteria Chitinophaga pinensis YS16.</title>
        <authorList>
            <person name="Singh R.P."/>
            <person name="Manchanda G."/>
            <person name="Maurya I.K."/>
            <person name="Joshi N.K."/>
            <person name="Srivastava A.K."/>
        </authorList>
    </citation>
    <scope>NUCLEOTIDE SEQUENCE [LARGE SCALE GENOMIC DNA]</scope>
    <source>
        <strain evidence="1 2">YS-16</strain>
    </source>
</reference>
<name>A0A5C6LZH7_9BACT</name>
<protein>
    <submittedName>
        <fullName evidence="1">SusD/RagB family nutrient-binding outer membrane lipoprotein</fullName>
    </submittedName>
</protein>
<accession>A0A5C6LZH7</accession>
<dbReference type="InterPro" id="IPR011990">
    <property type="entry name" value="TPR-like_helical_dom_sf"/>
</dbReference>
<organism evidence="1 2">
    <name type="scientific">Chitinophaga pinensis</name>
    <dbReference type="NCBI Taxonomy" id="79329"/>
    <lineage>
        <taxon>Bacteria</taxon>
        <taxon>Pseudomonadati</taxon>
        <taxon>Bacteroidota</taxon>
        <taxon>Chitinophagia</taxon>
        <taxon>Chitinophagales</taxon>
        <taxon>Chitinophagaceae</taxon>
        <taxon>Chitinophaga</taxon>
    </lineage>
</organism>
<dbReference type="OrthoDB" id="614457at2"/>
<dbReference type="InterPro" id="IPR041662">
    <property type="entry name" value="SusD-like_2"/>
</dbReference>
<keyword evidence="1" id="KW-0449">Lipoprotein</keyword>
<dbReference type="RefSeq" id="WP_146303496.1">
    <property type="nucleotide sequence ID" value="NZ_VOHS01000002.1"/>
</dbReference>
<keyword evidence="2" id="KW-1185">Reference proteome</keyword>
<dbReference type="AlphaFoldDB" id="A0A5C6LZH7"/>
<dbReference type="Pfam" id="PF12771">
    <property type="entry name" value="SusD-like_2"/>
    <property type="match status" value="1"/>
</dbReference>
<proteinExistence type="predicted"/>
<evidence type="ECO:0000313" key="1">
    <source>
        <dbReference type="EMBL" id="TWW02000.1"/>
    </source>
</evidence>
<dbReference type="Gene3D" id="1.25.40.390">
    <property type="match status" value="1"/>
</dbReference>